<feature type="domain" description="Membrane transport protein MMPL" evidence="7">
    <location>
        <begin position="273"/>
        <end position="482"/>
    </location>
</feature>
<proteinExistence type="predicted"/>
<feature type="transmembrane region" description="Helical" evidence="6">
    <location>
        <begin position="335"/>
        <end position="353"/>
    </location>
</feature>
<organism evidence="8 9">
    <name type="scientific">Sutterella massiliensis</name>
    <dbReference type="NCBI Taxonomy" id="1816689"/>
    <lineage>
        <taxon>Bacteria</taxon>
        <taxon>Pseudomonadati</taxon>
        <taxon>Pseudomonadota</taxon>
        <taxon>Betaproteobacteria</taxon>
        <taxon>Burkholderiales</taxon>
        <taxon>Sutterellaceae</taxon>
        <taxon>Sutterella</taxon>
    </lineage>
</organism>
<feature type="transmembrane region" description="Helical" evidence="6">
    <location>
        <begin position="778"/>
        <end position="796"/>
    </location>
</feature>
<feature type="transmembrane region" description="Helical" evidence="6">
    <location>
        <begin position="747"/>
        <end position="766"/>
    </location>
</feature>
<evidence type="ECO:0000256" key="2">
    <source>
        <dbReference type="ARBA" id="ARBA00022475"/>
    </source>
</evidence>
<reference evidence="8 9" key="1">
    <citation type="journal article" date="2021" name="Sci. Rep.">
        <title>The distribution of antibiotic resistance genes in chicken gut microbiota commensals.</title>
        <authorList>
            <person name="Juricova H."/>
            <person name="Matiasovicova J."/>
            <person name="Kubasova T."/>
            <person name="Cejkova D."/>
            <person name="Rychlik I."/>
        </authorList>
    </citation>
    <scope>NUCLEOTIDE SEQUENCE [LARGE SCALE GENOMIC DNA]</scope>
    <source>
        <strain evidence="8 9">An829</strain>
    </source>
</reference>
<keyword evidence="4 6" id="KW-1133">Transmembrane helix</keyword>
<evidence type="ECO:0000256" key="1">
    <source>
        <dbReference type="ARBA" id="ARBA00004651"/>
    </source>
</evidence>
<dbReference type="Pfam" id="PF03176">
    <property type="entry name" value="MMPL"/>
    <property type="match status" value="1"/>
</dbReference>
<evidence type="ECO:0000256" key="6">
    <source>
        <dbReference type="SAM" id="Phobius"/>
    </source>
</evidence>
<dbReference type="SUPFAM" id="SSF82866">
    <property type="entry name" value="Multidrug efflux transporter AcrB transmembrane domain"/>
    <property type="match status" value="2"/>
</dbReference>
<name>A0ABS2DQS3_9BURK</name>
<keyword evidence="3 6" id="KW-0812">Transmembrane</keyword>
<dbReference type="InterPro" id="IPR004869">
    <property type="entry name" value="MMPL_dom"/>
</dbReference>
<feature type="transmembrane region" description="Helical" evidence="6">
    <location>
        <begin position="802"/>
        <end position="823"/>
    </location>
</feature>
<feature type="transmembrane region" description="Helical" evidence="6">
    <location>
        <begin position="427"/>
        <end position="449"/>
    </location>
</feature>
<dbReference type="EMBL" id="JACJJC010000004">
    <property type="protein sequence ID" value="MBM6703698.1"/>
    <property type="molecule type" value="Genomic_DNA"/>
</dbReference>
<accession>A0ABS2DQS3</accession>
<feature type="transmembrane region" description="Helical" evidence="6">
    <location>
        <begin position="723"/>
        <end position="741"/>
    </location>
</feature>
<dbReference type="Gene3D" id="1.20.1640.10">
    <property type="entry name" value="Multidrug efflux transporter AcrB transmembrane domain"/>
    <property type="match status" value="2"/>
</dbReference>
<feature type="transmembrane region" description="Helical" evidence="6">
    <location>
        <begin position="697"/>
        <end position="716"/>
    </location>
</feature>
<evidence type="ECO:0000256" key="4">
    <source>
        <dbReference type="ARBA" id="ARBA00022989"/>
    </source>
</evidence>
<evidence type="ECO:0000313" key="9">
    <source>
        <dbReference type="Proteomes" id="UP000715095"/>
    </source>
</evidence>
<keyword evidence="2" id="KW-1003">Cell membrane</keyword>
<dbReference type="Proteomes" id="UP000715095">
    <property type="component" value="Unassembled WGS sequence"/>
</dbReference>
<dbReference type="PANTHER" id="PTHR33406:SF13">
    <property type="entry name" value="MEMBRANE PROTEIN YDFJ"/>
    <property type="match status" value="1"/>
</dbReference>
<keyword evidence="5 6" id="KW-0472">Membrane</keyword>
<gene>
    <name evidence="8" type="ORF">H6A60_04245</name>
</gene>
<evidence type="ECO:0000256" key="3">
    <source>
        <dbReference type="ARBA" id="ARBA00022692"/>
    </source>
</evidence>
<evidence type="ECO:0000259" key="7">
    <source>
        <dbReference type="Pfam" id="PF03176"/>
    </source>
</evidence>
<keyword evidence="9" id="KW-1185">Reference proteome</keyword>
<feature type="transmembrane region" description="Helical" evidence="6">
    <location>
        <begin position="398"/>
        <end position="421"/>
    </location>
</feature>
<dbReference type="RefSeq" id="WP_205102163.1">
    <property type="nucleotide sequence ID" value="NZ_JACJJC010000004.1"/>
</dbReference>
<protein>
    <submittedName>
        <fullName evidence="8">MMPL family transporter</fullName>
    </submittedName>
</protein>
<dbReference type="InterPro" id="IPR050545">
    <property type="entry name" value="Mycobact_MmpL"/>
</dbReference>
<evidence type="ECO:0000256" key="5">
    <source>
        <dbReference type="ARBA" id="ARBA00023136"/>
    </source>
</evidence>
<evidence type="ECO:0000313" key="8">
    <source>
        <dbReference type="EMBL" id="MBM6703698.1"/>
    </source>
</evidence>
<comment type="subcellular location">
    <subcellularLocation>
        <location evidence="1">Cell membrane</location>
        <topology evidence="1">Multi-pass membrane protein</topology>
    </subcellularLocation>
</comment>
<sequence length="827" mass="87198">MSFFSRIADCLDARRGRAAALLLAAVLVCLFAASVPQFLKTPFQTDLLALLPGRLDESIPAPLEKAFLEKLRSAESDRATILLSFSRKTPEDQTKGQPASNLSKEETGAVLSAVDAFAEALQRDGLFKEVPVQGFAVNGQKGAASLAPAAAAGNLVRAEDEAMLEAAALDPKLAERRMLACLMRADSPKLLGFSADPFCLFDRWFFGQTAALPFEQTNVGDKTYIRVRSNGETEKSAAERASYLLLMQPAAGVAASGEGFLTDRIREAEAFARQTLEKNPDAAGLTMTVTTAGVPLFTDAIAAQASGELALIGTLASLGVAVLALLAFGRITTVLLMVTSVAIGFGAAASVSLLGFGELALVTFVFGTTLIGVAVDYSTHWFALKRPDEDAYARRRRLLSSLLMAGGSSAAAYGVLALTPLPGLRQMAALAAGGVLATLAVVLVFGPFVERLAPKRETRLMRRLETKLAHLPRLNAKALKRPAVLLPLAFFFGALVFGLSRLTFAPGIRDLSAAPAELVAAQATLQKRLELPSPAQAFFVSGKNLDEALAREAALLKDLKAQGDAKANAPHLAALETSGLSQWLPTSEEQTRMRALVNAAIEAGAPALQSRLGARPQGPGTEAVTYEALLETPLAPLVQHFVLKNDAQGAALMTMLSGVTPEMLPELESAARKHEGVRFLDITARMSETLSIYRTRVFELLAAGFFVLWGVMTLRFGRGGWRAVLPAGLGVLAALAASGIAGIPATLFTALACVLLLGLGVDYGIFLSGNPEDGRTSAAVFFCGLTTMLSFGLLAFSATPALASFGFTILAGLVVIWVATPLLRPKG</sequence>
<feature type="transmembrane region" description="Helical" evidence="6">
    <location>
        <begin position="483"/>
        <end position="504"/>
    </location>
</feature>
<comment type="caution">
    <text evidence="8">The sequence shown here is derived from an EMBL/GenBank/DDBJ whole genome shotgun (WGS) entry which is preliminary data.</text>
</comment>
<dbReference type="PANTHER" id="PTHR33406">
    <property type="entry name" value="MEMBRANE PROTEIN MJ1562-RELATED"/>
    <property type="match status" value="1"/>
</dbReference>
<feature type="transmembrane region" description="Helical" evidence="6">
    <location>
        <begin position="309"/>
        <end position="328"/>
    </location>
</feature>
<feature type="transmembrane region" description="Helical" evidence="6">
    <location>
        <begin position="359"/>
        <end position="377"/>
    </location>
</feature>